<reference evidence="2" key="1">
    <citation type="submission" date="2020-02" db="EMBL/GenBank/DDBJ databases">
        <authorList>
            <person name="Meier V. D."/>
        </authorList>
    </citation>
    <scope>NUCLEOTIDE SEQUENCE</scope>
    <source>
        <strain evidence="2">AVDCRST_MAG72</strain>
    </source>
</reference>
<dbReference type="PROSITE" id="PS51257">
    <property type="entry name" value="PROKAR_LIPOPROTEIN"/>
    <property type="match status" value="1"/>
</dbReference>
<name>A0A6J4M6U9_9ACTN</name>
<gene>
    <name evidence="2" type="ORF">AVDCRST_MAG72-1455</name>
</gene>
<sequence>MPSRACSGLVAAGACALLASAGPALADEPVPEPVEWRLLHHESFDTQLDVDSTPWTLDPQGSASAWNVDAFDDDGEAWHSLSGPAFGEALSQFHVFRKQVAFGENAWLTAEVAAQDKDRDGAPDSQPGLRRVVLDNGENAARIREPSWDAGVLIRPTQALPPLYRVEVTLRGLSFGGMRNGSLRYAGKYNGYSPRPCRTSYPWTFRGALPGKGRCEYPKVANQNGFYYLAVLDHAASVHGNPGIHLRRKVIMDGYNSVAPWSKDNGVCNPATGAIKGMEDSNLNAVNAAFLRGDRFRPENNNVSNEYYFTTECGSFSGDQAWGPQQEYHDILSAVELQPELLPRASYTFAVERDTTGYTVEMSGPFRHIGRTTLRYHHDFVEDGRPIWHYNQTAQEYDGRFDRSLSHTGPTGSYLTEHAWPAGSAYPDFFIIGDPHLNYYEGSAVVDDIRLFVPAQ</sequence>
<accession>A0A6J4M6U9</accession>
<evidence type="ECO:0000313" key="2">
    <source>
        <dbReference type="EMBL" id="CAA9351582.1"/>
    </source>
</evidence>
<organism evidence="2">
    <name type="scientific">uncultured Nocardioidaceae bacterium</name>
    <dbReference type="NCBI Taxonomy" id="253824"/>
    <lineage>
        <taxon>Bacteria</taxon>
        <taxon>Bacillati</taxon>
        <taxon>Actinomycetota</taxon>
        <taxon>Actinomycetes</taxon>
        <taxon>Propionibacteriales</taxon>
        <taxon>Nocardioidaceae</taxon>
        <taxon>environmental samples</taxon>
    </lineage>
</organism>
<feature type="signal peptide" evidence="1">
    <location>
        <begin position="1"/>
        <end position="26"/>
    </location>
</feature>
<evidence type="ECO:0000256" key="1">
    <source>
        <dbReference type="SAM" id="SignalP"/>
    </source>
</evidence>
<dbReference type="AlphaFoldDB" id="A0A6J4M6U9"/>
<dbReference type="EMBL" id="CADCUJ010000061">
    <property type="protein sequence ID" value="CAA9351582.1"/>
    <property type="molecule type" value="Genomic_DNA"/>
</dbReference>
<feature type="chain" id="PRO_5026782217" evidence="1">
    <location>
        <begin position="27"/>
        <end position="456"/>
    </location>
</feature>
<protein>
    <submittedName>
        <fullName evidence="2">Uncharacterized protein</fullName>
    </submittedName>
</protein>
<keyword evidence="1" id="KW-0732">Signal</keyword>
<proteinExistence type="predicted"/>